<dbReference type="Proteomes" id="UP000054821">
    <property type="component" value="Unassembled WGS sequence"/>
</dbReference>
<name>A0A2P4ZD52_9HYPO</name>
<evidence type="ECO:0000313" key="2">
    <source>
        <dbReference type="EMBL" id="PON22216.1"/>
    </source>
</evidence>
<evidence type="ECO:0000313" key="3">
    <source>
        <dbReference type="Proteomes" id="UP000054821"/>
    </source>
</evidence>
<dbReference type="GeneID" id="29987043"/>
<dbReference type="RefSeq" id="XP_018659850.1">
    <property type="nucleotide sequence ID" value="XM_018806960.1"/>
</dbReference>
<dbReference type="EMBL" id="JPDN02000040">
    <property type="protein sequence ID" value="PON22216.1"/>
    <property type="molecule type" value="Genomic_DNA"/>
</dbReference>
<reference evidence="2 3" key="1">
    <citation type="journal article" date="2016" name="Genome Announc.">
        <title>Draft Whole-Genome Sequence of Trichoderma gamsii T6085, a Promising Biocontrol Agent of Fusarium Head Blight on Wheat.</title>
        <authorList>
            <person name="Baroncelli R."/>
            <person name="Zapparata A."/>
            <person name="Piaggeschi G."/>
            <person name="Sarrocco S."/>
            <person name="Vannacci G."/>
        </authorList>
    </citation>
    <scope>NUCLEOTIDE SEQUENCE [LARGE SCALE GENOMIC DNA]</scope>
    <source>
        <strain evidence="2 3">T6085</strain>
    </source>
</reference>
<protein>
    <submittedName>
        <fullName evidence="2">Uncharacterized protein</fullName>
    </submittedName>
</protein>
<accession>A0A2P4ZD52</accession>
<evidence type="ECO:0000256" key="1">
    <source>
        <dbReference type="SAM" id="MobiDB-lite"/>
    </source>
</evidence>
<organism evidence="2 3">
    <name type="scientific">Trichoderma gamsii</name>
    <dbReference type="NCBI Taxonomy" id="398673"/>
    <lineage>
        <taxon>Eukaryota</taxon>
        <taxon>Fungi</taxon>
        <taxon>Dikarya</taxon>
        <taxon>Ascomycota</taxon>
        <taxon>Pezizomycotina</taxon>
        <taxon>Sordariomycetes</taxon>
        <taxon>Hypocreomycetidae</taxon>
        <taxon>Hypocreales</taxon>
        <taxon>Hypocreaceae</taxon>
        <taxon>Trichoderma</taxon>
    </lineage>
</organism>
<sequence length="114" mass="12465">MRPSDETGRNPRSECSSEMQCLRQSGFGSSNRDSPPHAASRFEEGGVPAPVIVVSILLGSARSTMMAVTVCFSHVGCNVRFSERTGFSSRVAVEDEELNEHRLLREVPQGLQRA</sequence>
<keyword evidence="3" id="KW-1185">Reference proteome</keyword>
<proteinExistence type="predicted"/>
<feature type="compositionally biased region" description="Polar residues" evidence="1">
    <location>
        <begin position="13"/>
        <end position="33"/>
    </location>
</feature>
<dbReference type="AlphaFoldDB" id="A0A2P4ZD52"/>
<feature type="region of interest" description="Disordered" evidence="1">
    <location>
        <begin position="1"/>
        <end position="44"/>
    </location>
</feature>
<comment type="caution">
    <text evidence="2">The sequence shown here is derived from an EMBL/GenBank/DDBJ whole genome shotgun (WGS) entry which is preliminary data.</text>
</comment>
<gene>
    <name evidence="2" type="ORF">TGAM01_v208897</name>
</gene>
<feature type="compositionally biased region" description="Basic and acidic residues" evidence="1">
    <location>
        <begin position="1"/>
        <end position="12"/>
    </location>
</feature>